<dbReference type="Pfam" id="PF05623">
    <property type="entry name" value="DUF789"/>
    <property type="match status" value="1"/>
</dbReference>
<feature type="region of interest" description="Disordered" evidence="1">
    <location>
        <begin position="681"/>
        <end position="726"/>
    </location>
</feature>
<dbReference type="OrthoDB" id="267537at2759"/>
<feature type="compositionally biased region" description="Low complexity" evidence="1">
    <location>
        <begin position="889"/>
        <end position="911"/>
    </location>
</feature>
<feature type="compositionally biased region" description="Low complexity" evidence="1">
    <location>
        <begin position="571"/>
        <end position="581"/>
    </location>
</feature>
<feature type="compositionally biased region" description="Gly residues" evidence="1">
    <location>
        <begin position="357"/>
        <end position="381"/>
    </location>
</feature>
<feature type="region of interest" description="Disordered" evidence="1">
    <location>
        <begin position="1542"/>
        <end position="1589"/>
    </location>
</feature>
<feature type="compositionally biased region" description="Low complexity" evidence="1">
    <location>
        <begin position="708"/>
        <end position="723"/>
    </location>
</feature>
<feature type="region of interest" description="Disordered" evidence="1">
    <location>
        <begin position="805"/>
        <end position="870"/>
    </location>
</feature>
<feature type="compositionally biased region" description="Polar residues" evidence="1">
    <location>
        <begin position="1196"/>
        <end position="1206"/>
    </location>
</feature>
<feature type="compositionally biased region" description="Low complexity" evidence="1">
    <location>
        <begin position="1331"/>
        <end position="1346"/>
    </location>
</feature>
<name>A0A0N1I9F2_LEPSE</name>
<feature type="compositionally biased region" description="Low complexity" evidence="1">
    <location>
        <begin position="1560"/>
        <end position="1577"/>
    </location>
</feature>
<feature type="compositionally biased region" description="Basic and acidic residues" evidence="1">
    <location>
        <begin position="1049"/>
        <end position="1078"/>
    </location>
</feature>
<feature type="compositionally biased region" description="Polar residues" evidence="1">
    <location>
        <begin position="1"/>
        <end position="13"/>
    </location>
</feature>
<dbReference type="VEuPathDB" id="TriTrypDB:Lsey_0045_0160"/>
<feature type="compositionally biased region" description="Low complexity" evidence="1">
    <location>
        <begin position="204"/>
        <end position="223"/>
    </location>
</feature>
<gene>
    <name evidence="2" type="ORF">ABL78_2282</name>
</gene>
<feature type="region of interest" description="Disordered" evidence="1">
    <location>
        <begin position="118"/>
        <end position="140"/>
    </location>
</feature>
<accession>A0A0N1I9F2</accession>
<feature type="compositionally biased region" description="Gly residues" evidence="1">
    <location>
        <begin position="1347"/>
        <end position="1362"/>
    </location>
</feature>
<feature type="compositionally biased region" description="Polar residues" evidence="1">
    <location>
        <begin position="1268"/>
        <end position="1286"/>
    </location>
</feature>
<feature type="compositionally biased region" description="Polar residues" evidence="1">
    <location>
        <begin position="1887"/>
        <end position="1901"/>
    </location>
</feature>
<feature type="region of interest" description="Disordered" evidence="1">
    <location>
        <begin position="571"/>
        <end position="599"/>
    </location>
</feature>
<feature type="region of interest" description="Disordered" evidence="1">
    <location>
        <begin position="200"/>
        <end position="247"/>
    </location>
</feature>
<dbReference type="OMA" id="CGGHSAK"/>
<evidence type="ECO:0000313" key="2">
    <source>
        <dbReference type="EMBL" id="KPI88614.1"/>
    </source>
</evidence>
<evidence type="ECO:0000256" key="1">
    <source>
        <dbReference type="SAM" id="MobiDB-lite"/>
    </source>
</evidence>
<feature type="region of interest" description="Disordered" evidence="1">
    <location>
        <begin position="1"/>
        <end position="23"/>
    </location>
</feature>
<keyword evidence="3" id="KW-1185">Reference proteome</keyword>
<feature type="region of interest" description="Disordered" evidence="1">
    <location>
        <begin position="1195"/>
        <end position="1234"/>
    </location>
</feature>
<feature type="region of interest" description="Disordered" evidence="1">
    <location>
        <begin position="2072"/>
        <end position="2122"/>
    </location>
</feature>
<feature type="region of interest" description="Disordered" evidence="1">
    <location>
        <begin position="464"/>
        <end position="483"/>
    </location>
</feature>
<feature type="region of interest" description="Disordered" evidence="1">
    <location>
        <begin position="1409"/>
        <end position="1464"/>
    </location>
</feature>
<reference evidence="2 3" key="1">
    <citation type="journal article" date="2015" name="PLoS Pathog.">
        <title>Leptomonas seymouri: Adaptations to the Dixenous Life Cycle Analyzed by Genome Sequencing, Transcriptome Profiling and Co-infection with Leishmania donovani.</title>
        <authorList>
            <person name="Kraeva N."/>
            <person name="Butenko A."/>
            <person name="Hlavacova J."/>
            <person name="Kostygov A."/>
            <person name="Myskova J."/>
            <person name="Grybchuk D."/>
            <person name="Lestinova T."/>
            <person name="Votypka J."/>
            <person name="Volf P."/>
            <person name="Opperdoes F."/>
            <person name="Flegontov P."/>
            <person name="Lukes J."/>
            <person name="Yurchenko V."/>
        </authorList>
    </citation>
    <scope>NUCLEOTIDE SEQUENCE [LARGE SCALE GENOMIC DNA]</scope>
    <source>
        <strain evidence="2 3">ATCC 30220</strain>
    </source>
</reference>
<feature type="region of interest" description="Disordered" evidence="1">
    <location>
        <begin position="885"/>
        <end position="912"/>
    </location>
</feature>
<feature type="region of interest" description="Disordered" evidence="1">
    <location>
        <begin position="1246"/>
        <end position="1376"/>
    </location>
</feature>
<comment type="caution">
    <text evidence="2">The sequence shown here is derived from an EMBL/GenBank/DDBJ whole genome shotgun (WGS) entry which is preliminary data.</text>
</comment>
<proteinExistence type="predicted"/>
<feature type="compositionally biased region" description="Polar residues" evidence="1">
    <location>
        <begin position="2029"/>
        <end position="2039"/>
    </location>
</feature>
<dbReference type="Proteomes" id="UP000038009">
    <property type="component" value="Unassembled WGS sequence"/>
</dbReference>
<feature type="region of interest" description="Disordered" evidence="1">
    <location>
        <begin position="1864"/>
        <end position="1903"/>
    </location>
</feature>
<feature type="compositionally biased region" description="Low complexity" evidence="1">
    <location>
        <begin position="473"/>
        <end position="483"/>
    </location>
</feature>
<feature type="compositionally biased region" description="Gly residues" evidence="1">
    <location>
        <begin position="1439"/>
        <end position="1448"/>
    </location>
</feature>
<feature type="region of interest" description="Disordered" evidence="1">
    <location>
        <begin position="1018"/>
        <end position="1137"/>
    </location>
</feature>
<dbReference type="EMBL" id="LJSK01000045">
    <property type="protein sequence ID" value="KPI88614.1"/>
    <property type="molecule type" value="Genomic_DNA"/>
</dbReference>
<organism evidence="2 3">
    <name type="scientific">Leptomonas seymouri</name>
    <dbReference type="NCBI Taxonomy" id="5684"/>
    <lineage>
        <taxon>Eukaryota</taxon>
        <taxon>Discoba</taxon>
        <taxon>Euglenozoa</taxon>
        <taxon>Kinetoplastea</taxon>
        <taxon>Metakinetoplastina</taxon>
        <taxon>Trypanosomatida</taxon>
        <taxon>Trypanosomatidae</taxon>
        <taxon>Leishmaniinae</taxon>
        <taxon>Leptomonas</taxon>
    </lineage>
</organism>
<feature type="compositionally biased region" description="Acidic residues" evidence="1">
    <location>
        <begin position="1035"/>
        <end position="1048"/>
    </location>
</feature>
<feature type="compositionally biased region" description="Polar residues" evidence="1">
    <location>
        <begin position="1120"/>
        <end position="1137"/>
    </location>
</feature>
<feature type="compositionally biased region" description="Polar residues" evidence="1">
    <location>
        <begin position="1699"/>
        <end position="1711"/>
    </location>
</feature>
<feature type="region of interest" description="Disordered" evidence="1">
    <location>
        <begin position="1680"/>
        <end position="1711"/>
    </location>
</feature>
<feature type="compositionally biased region" description="Low complexity" evidence="1">
    <location>
        <begin position="1207"/>
        <end position="1228"/>
    </location>
</feature>
<feature type="region of interest" description="Disordered" evidence="1">
    <location>
        <begin position="2004"/>
        <end position="2056"/>
    </location>
</feature>
<dbReference type="InterPro" id="IPR008507">
    <property type="entry name" value="DUF789"/>
</dbReference>
<feature type="compositionally biased region" description="Polar residues" evidence="1">
    <location>
        <begin position="681"/>
        <end position="695"/>
    </location>
</feature>
<protein>
    <submittedName>
        <fullName evidence="2">Uncharacterized protein</fullName>
    </submittedName>
</protein>
<sequence length="2259" mass="234360">MDRNPTSTGSPPSLSVDESKLASRHGVQLTIAVSNPSPFSQHRAGTEAGHSNAAELLSATVQATGSISNPRVHTTQSCPLTSSSAVTAEAGNTAGSNNDSSSSPAAALLGNVPVARSGMYPTSRRRMTPVTPYSTASSGVGRAPGVDASAAASVATVRRANFFADEGSNPAQSPLHAGASTGSSGLGSSFHSSYVSLASPLSGTQRAQQQQRRAQTHQQSTAAGDAVSQQYQRCPPASHSGDNESGAYSYECATENMQQQPYNAASNAHGSSSGGVDQAYAAYSSAQEYAQGEADSTEVDAVNASTCYQQYYSQYYQHQMHSHRPRHLQQQQQAAAVAPSDCNRDDGLPYRYVPAAGAGGEGPSKGGPGGVGGAGGGGGGPPQVVNCSTSVNPSHGGNYGQHGGHRGGYNYEANENTNTGAASYAAQGASGAVRGSAAQHPAAGNTIVDGLLMGTANAANEAAGGKYNRTGSRTDSATSSANASSTDVMAGYAGVSGPQSAPSSSYPSQRYPQSAYANEYASSAAQQQYCSSYGTNQAMTGGYGDYYNSCGSYGYNAGYCVGALQQQQQQQQQQHQQQRQQLPYQRGGSRGVYSQPSYASHGYGIPYQGQYRGNALAGGNPENLRQEQQEREVYVHAESSPQSSTYRSLNVARPPSITHQYVDDVRERYSRDATKFEEPSTVTHLQSPQSASLCSGKSKGVIRKRKTAAAAAETSEETAGASADPPFTAAQPFAMVPSKLAGKEESVAAEGSTGAAASEMLEGVWRARAAPAVEGASSKRNSMQHEKLPSTNDSLMRLLWAAPAEKRTSQLQPPYEKRNATGKESSALVKVAGKSSGKDEATSGIAFRTSDETPLANGLPADTSTLTSSSSNTFLEASGSINGDLIRTSSGAHGRSSSHVHGASSSSSPGAKQRFLRHSPLAQCIGVPFHAYLNGAIAGQAAHMQALPLSAASAAAAVAGSDIGACHSTGASGAHGAAAGVASSNASFSTCSSHAIQSIYTPAQRMLTQRTASSSMELFPEGAPQHSGSQHGDTDADVDADEGSEDGPDDRRTGRASQEDGSKINYREGGKGVSDDRAPVAGGSSARRQQLQHEAQLGEATTLPTDLRSPAGEPSCGRPSMSSRQGAVTTPSSSTHSFTAIRPHHMHLFVHHSQSRRSESPQASALLQHRHAYRHASPSSLQPAALSAAVASTTSDPYLQSPASSTSLPLRSPASAGAAAGAMPSPSLRGRGAGAAIKPNAFHHVTSTNSAPNLPMAGVGGGSGAASTMQQQQQCHASPYPSSLHTYSPSGGGGYSEASGADATDVYSTDYDDVGPHSGGGSDEQRREPVSSSFPRSQQHQQQQHVGAGGGSSGSWRGGVGGYHPTSSPSVGPGASTALPMSVPVAGKPGHCMPPAVGTLTPNAESQLLTQQGPSGMGSGAGAAGHNTPSPRGSRHGNNSGGNGGGGSVHASNSNITAAQPNSGFPVLPQHPAYLYENYTAQEVRLVEYHSSMCFNAPSFGNIACLVDALSPQVPIVSDLEFPCDEEQCQLLQPSGLAGGAGMGTEEAGLLSPGAVPRQGSSHRSGCGSHGDAVPLPAEDPAPPALANALPRPAEADRSRYWDFEGPSYCEPVITLKSIWQSFDNPFGCVVHLADPIYPAPMRPAEDELVYTPLLSGFRIRFHPASPAYKRLAAIREVRRQRRREESGATGGADGGTDNTASSGGNDDSTAGSYAEEDGVLTWSAADRPNNRNIILEQITELARCDESYAVLLTATSADVDHQSWVALMWQPVFCGGHSAKHSCGTFLAFYLLRAPRHLFVPFANKSDGAAMNSSWSSPVFRGDRAALSFDLWSLQRQYHVARWVSPLPITHITATLSAVREEDDATSSVSASRGRLSWEEGPVGCASNTTESHSLSNNGDSRVRQRDLMGRGIVEGGGGVGAAPTCVRVPLVGLIPNRCRSEVWFKAIYDTNAPINMHRNASNGASGGGNNAGETVYHAPLFLMVTALQLMCWDAYKEWHGSSTAPPSAFENREAEPASGPEDVPTTVAVSSNEQLNEPNHKIDPRAGGDSVSGVTQLMNPLTQLMEEEISAVSQRQPQRQRGSETERGNGLSNATASGQDAEAGTADGSRPSPALRNGSTPWVSYFMEGVEIMTDAARRYRAVRETANLDAAVEESGGAGAAALQANPTTAATPLSATARFGADSPLPPPGAVNDADDKKVVEEETARPMSCALVAGGTNGALCDPAARVIAGLLDYYQWAQYDAALNRLALMYCAM</sequence>
<feature type="region of interest" description="Disordered" evidence="1">
    <location>
        <begin position="322"/>
        <end position="414"/>
    </location>
</feature>
<feature type="compositionally biased region" description="Polar residues" evidence="1">
    <location>
        <begin position="2073"/>
        <end position="2082"/>
    </location>
</feature>
<evidence type="ECO:0000313" key="3">
    <source>
        <dbReference type="Proteomes" id="UP000038009"/>
    </source>
</evidence>